<reference evidence="5" key="1">
    <citation type="submission" date="2018-05" db="EMBL/GenBank/DDBJ databases">
        <authorList>
            <person name="Lanie J.A."/>
            <person name="Ng W.-L."/>
            <person name="Kazmierczak K.M."/>
            <person name="Andrzejewski T.M."/>
            <person name="Davidsen T.M."/>
            <person name="Wayne K.J."/>
            <person name="Tettelin H."/>
            <person name="Glass J.I."/>
            <person name="Rusch D."/>
            <person name="Podicherti R."/>
            <person name="Tsui H.-C.T."/>
            <person name="Winkler M.E."/>
        </authorList>
    </citation>
    <scope>NUCLEOTIDE SEQUENCE</scope>
</reference>
<dbReference type="EMBL" id="UINC01013806">
    <property type="protein sequence ID" value="SVA59385.1"/>
    <property type="molecule type" value="Genomic_DNA"/>
</dbReference>
<dbReference type="SMART" id="SM00062">
    <property type="entry name" value="PBPb"/>
    <property type="match status" value="1"/>
</dbReference>
<dbReference type="Gene3D" id="3.40.190.10">
    <property type="entry name" value="Periplasmic binding protein-like II"/>
    <property type="match status" value="2"/>
</dbReference>
<dbReference type="CDD" id="cd13692">
    <property type="entry name" value="PBP2_BztA"/>
    <property type="match status" value="1"/>
</dbReference>
<evidence type="ECO:0000256" key="1">
    <source>
        <dbReference type="ARBA" id="ARBA00010333"/>
    </source>
</evidence>
<dbReference type="PANTHER" id="PTHR30085">
    <property type="entry name" value="AMINO ACID ABC TRANSPORTER PERMEASE"/>
    <property type="match status" value="1"/>
</dbReference>
<evidence type="ECO:0000256" key="2">
    <source>
        <dbReference type="ARBA" id="ARBA00022448"/>
    </source>
</evidence>
<evidence type="ECO:0000259" key="4">
    <source>
        <dbReference type="SMART" id="SM00062"/>
    </source>
</evidence>
<dbReference type="SUPFAM" id="SSF53850">
    <property type="entry name" value="Periplasmic binding protein-like II"/>
    <property type="match status" value="1"/>
</dbReference>
<protein>
    <recommendedName>
        <fullName evidence="4">Solute-binding protein family 3/N-terminal domain-containing protein</fullName>
    </recommendedName>
</protein>
<gene>
    <name evidence="5" type="ORF">METZ01_LOCUS112239</name>
</gene>
<keyword evidence="2" id="KW-0813">Transport</keyword>
<organism evidence="5">
    <name type="scientific">marine metagenome</name>
    <dbReference type="NCBI Taxonomy" id="408172"/>
    <lineage>
        <taxon>unclassified sequences</taxon>
        <taxon>metagenomes</taxon>
        <taxon>ecological metagenomes</taxon>
    </lineage>
</organism>
<dbReference type="PANTHER" id="PTHR30085:SF7">
    <property type="entry name" value="AMINO-ACID ABC TRANSPORTER-BINDING PROTEIN YHDW-RELATED"/>
    <property type="match status" value="1"/>
</dbReference>
<dbReference type="InterPro" id="IPR051455">
    <property type="entry name" value="Bact_solute-bind_prot3"/>
</dbReference>
<feature type="domain" description="Solute-binding protein family 3/N-terminal" evidence="4">
    <location>
        <begin position="33"/>
        <end position="262"/>
    </location>
</feature>
<name>A0A381X3T2_9ZZZZ</name>
<sequence length="337" mass="38533">MYFLKFLLFFFFILFHFHPINAFVLDEVKERGYLQCGVSEPFIGFSNVDTEGNWSGFDVDVCRAVSSAIFSDPDKVEYITTTNRSRFPVLAGGEVDLLSRVTTWTFSRDVNLGFEFTGINFFDGQGFMVKSSLGVISAKELDGASICIITGTTFQFNIDMFFKKNNINYTPVLVEFNDEAFENFLSGRCDVYSDYITELANKRITLPDSNKHIILPEIISKEPLSPLVRHGDDQWRDVVSWSLKVMIIAEELNINSQNIDDHKESENKEILRLLGLLGPYGTMIELDDLWAYQIIKHVGNYEESFKRNLGSESLLNLKRGFNKLYNKGGLLYAPPFR</sequence>
<dbReference type="GO" id="GO:0006865">
    <property type="term" value="P:amino acid transport"/>
    <property type="evidence" value="ECO:0007669"/>
    <property type="project" value="TreeGrafter"/>
</dbReference>
<evidence type="ECO:0000256" key="3">
    <source>
        <dbReference type="ARBA" id="ARBA00022729"/>
    </source>
</evidence>
<dbReference type="AlphaFoldDB" id="A0A381X3T2"/>
<dbReference type="InterPro" id="IPR001638">
    <property type="entry name" value="Solute-binding_3/MltF_N"/>
</dbReference>
<dbReference type="Pfam" id="PF00497">
    <property type="entry name" value="SBP_bac_3"/>
    <property type="match status" value="1"/>
</dbReference>
<keyword evidence="3" id="KW-0732">Signal</keyword>
<comment type="similarity">
    <text evidence="1">Belongs to the bacterial solute-binding protein 3 family.</text>
</comment>
<evidence type="ECO:0000313" key="5">
    <source>
        <dbReference type="EMBL" id="SVA59385.1"/>
    </source>
</evidence>
<accession>A0A381X3T2</accession>
<proteinExistence type="inferred from homology"/>